<dbReference type="AlphaFoldDB" id="A0A098BGR4"/>
<protein>
    <recommendedName>
        <fullName evidence="4">Lipoprotein</fullName>
    </recommendedName>
</protein>
<evidence type="ECO:0008006" key="4">
    <source>
        <dbReference type="Google" id="ProtNLM"/>
    </source>
</evidence>
<gene>
    <name evidence="2" type="ORF">RHRU231_230210</name>
</gene>
<name>A0A098BGR4_9NOCA</name>
<evidence type="ECO:0000313" key="3">
    <source>
        <dbReference type="Proteomes" id="UP000042997"/>
    </source>
</evidence>
<dbReference type="RefSeq" id="WP_230831768.1">
    <property type="nucleotide sequence ID" value="NZ_JAJNCM010000020.1"/>
</dbReference>
<dbReference type="EMBL" id="CCSD01000032">
    <property type="protein sequence ID" value="CDZ87382.1"/>
    <property type="molecule type" value="Genomic_DNA"/>
</dbReference>
<evidence type="ECO:0000313" key="2">
    <source>
        <dbReference type="EMBL" id="CDZ87382.1"/>
    </source>
</evidence>
<proteinExistence type="predicted"/>
<evidence type="ECO:0000256" key="1">
    <source>
        <dbReference type="SAM" id="SignalP"/>
    </source>
</evidence>
<organism evidence="2 3">
    <name type="scientific">Rhodococcus ruber</name>
    <dbReference type="NCBI Taxonomy" id="1830"/>
    <lineage>
        <taxon>Bacteria</taxon>
        <taxon>Bacillati</taxon>
        <taxon>Actinomycetota</taxon>
        <taxon>Actinomycetes</taxon>
        <taxon>Mycobacteriales</taxon>
        <taxon>Nocardiaceae</taxon>
        <taxon>Rhodococcus</taxon>
    </lineage>
</organism>
<accession>A0A098BGR4</accession>
<feature type="chain" id="PRO_5039595178" description="Lipoprotein" evidence="1">
    <location>
        <begin position="23"/>
        <end position="581"/>
    </location>
</feature>
<dbReference type="Proteomes" id="UP000042997">
    <property type="component" value="Unassembled WGS sequence"/>
</dbReference>
<reference evidence="2 3" key="1">
    <citation type="journal article" date="2014" name="Genome Announc.">
        <title>Draft Genome Sequence of Propane- and Butane-Oxidizing Actinobacterium Rhodococcus ruber IEGM 231.</title>
        <authorList>
            <person name="Ivshina I.B."/>
            <person name="Kuyukina M.S."/>
            <person name="Krivoruchko A.V."/>
            <person name="Barbe V."/>
            <person name="Fischer C."/>
        </authorList>
    </citation>
    <scope>NUCLEOTIDE SEQUENCE [LARGE SCALE GENOMIC DNA]</scope>
</reference>
<feature type="signal peptide" evidence="1">
    <location>
        <begin position="1"/>
        <end position="22"/>
    </location>
</feature>
<dbReference type="PROSITE" id="PS51257">
    <property type="entry name" value="PROKAR_LIPOPROTEIN"/>
    <property type="match status" value="1"/>
</dbReference>
<keyword evidence="1" id="KW-0732">Signal</keyword>
<sequence>MRRSRGFWSVATFLAVSMSACYTESPPSEPAAPDSAPAHLASAPVEAGGVELTAELPEGAVTVEGAAGVAPIGTELVVDALDPVDTGDDAALRLSRPAASITLGDGQQPESALTVRFRIPDGDDTFDGLTDDQQPVVVARSDRNPDVSELLPATWDEATRTLSAETTHLSEFRGGLVDFSEIRQTVEENVEGFFGTSIDEPACHGQPVTIGEVTYDAITPGEKVVYPCLAEENGKLVVSLHSNSSLGWIARSTPSPTERAETTELSVGAAGNSIVYGSILASDVGDGALLHPLGVTDLVYDTADVPRTIDLRVHAAMSLVDAAAHGLSMVWGGNTLLEMTNPGDIVATLDCMGDPITMEGIVSASDREAGDLSRKAIECTTTTAGGWAVKSPSFSPAGTAREALGSFVTGIGSLPKSAGLLGSMVQGLGGEFTGRNSATVVLRARGGDAVDMSDVPEEVYAIDRFELDNQMTEPVRAGRKIGPYLYQLSTGADPAVEVSYGWSARTGDDRYSGEHCQITVTLTGPDGERHEDHKSARCSDGYASSFGGLTKFRVTTPGQYTLRLQDAVTGLSAESTFSVER</sequence>